<reference evidence="9 10" key="1">
    <citation type="journal article" date="2017" name="Mol. Plant">
        <title>The Genome of Medicinal Plant Macleaya cordata Provides New Insights into Benzylisoquinoline Alkaloids Metabolism.</title>
        <authorList>
            <person name="Liu X."/>
            <person name="Liu Y."/>
            <person name="Huang P."/>
            <person name="Ma Y."/>
            <person name="Qing Z."/>
            <person name="Tang Q."/>
            <person name="Cao H."/>
            <person name="Cheng P."/>
            <person name="Zheng Y."/>
            <person name="Yuan Z."/>
            <person name="Zhou Y."/>
            <person name="Liu J."/>
            <person name="Tang Z."/>
            <person name="Zhuo Y."/>
            <person name="Zhang Y."/>
            <person name="Yu L."/>
            <person name="Huang J."/>
            <person name="Yang P."/>
            <person name="Peng Q."/>
            <person name="Zhang J."/>
            <person name="Jiang W."/>
            <person name="Zhang Z."/>
            <person name="Lin K."/>
            <person name="Ro D.K."/>
            <person name="Chen X."/>
            <person name="Xiong X."/>
            <person name="Shang Y."/>
            <person name="Huang S."/>
            <person name="Zeng J."/>
        </authorList>
    </citation>
    <scope>NUCLEOTIDE SEQUENCE [LARGE SCALE GENOMIC DNA]</scope>
    <source>
        <strain evidence="10">cv. BLH2017</strain>
        <tissue evidence="9">Root</tissue>
    </source>
</reference>
<dbReference type="PROSITE" id="PS00973">
    <property type="entry name" value="USP_2"/>
    <property type="match status" value="1"/>
</dbReference>
<dbReference type="EC" id="3.4.19.12" evidence="3"/>
<evidence type="ECO:0000313" key="9">
    <source>
        <dbReference type="EMBL" id="OVA09172.1"/>
    </source>
</evidence>
<evidence type="ECO:0000256" key="5">
    <source>
        <dbReference type="ARBA" id="ARBA00022786"/>
    </source>
</evidence>
<dbReference type="GO" id="GO:0006508">
    <property type="term" value="P:proteolysis"/>
    <property type="evidence" value="ECO:0007669"/>
    <property type="project" value="UniProtKB-KW"/>
</dbReference>
<keyword evidence="10" id="KW-1185">Reference proteome</keyword>
<dbReference type="OrthoDB" id="2248014at2759"/>
<evidence type="ECO:0000313" key="10">
    <source>
        <dbReference type="Proteomes" id="UP000195402"/>
    </source>
</evidence>
<dbReference type="InterPro" id="IPR050164">
    <property type="entry name" value="Peptidase_C19"/>
</dbReference>
<dbReference type="PANTHER" id="PTHR24006">
    <property type="entry name" value="UBIQUITIN CARBOXYL-TERMINAL HYDROLASE"/>
    <property type="match status" value="1"/>
</dbReference>
<accession>A0A200QFF3</accession>
<dbReference type="InterPro" id="IPR001394">
    <property type="entry name" value="Peptidase_C19_UCH"/>
</dbReference>
<dbReference type="Pfam" id="PF00443">
    <property type="entry name" value="UCH"/>
    <property type="match status" value="1"/>
</dbReference>
<evidence type="ECO:0000256" key="7">
    <source>
        <dbReference type="ARBA" id="ARBA00022807"/>
    </source>
</evidence>
<dbReference type="InterPro" id="IPR028889">
    <property type="entry name" value="USP"/>
</dbReference>
<comment type="similarity">
    <text evidence="2">Belongs to the peptidase C19 family.</text>
</comment>
<dbReference type="Proteomes" id="UP000195402">
    <property type="component" value="Unassembled WGS sequence"/>
</dbReference>
<proteinExistence type="inferred from homology"/>
<evidence type="ECO:0000256" key="4">
    <source>
        <dbReference type="ARBA" id="ARBA00022670"/>
    </source>
</evidence>
<evidence type="ECO:0000256" key="3">
    <source>
        <dbReference type="ARBA" id="ARBA00012759"/>
    </source>
</evidence>
<sequence>MDHYIPSFNLTRQQDAAEAFLHLLSSLKEETSECYVPDYGSLAEISTFPECKISRPNRREGLNEQERWQQDFLGPFNGILGSSLTCKTCSSQLSVDFEFFLSLPLSPLLDGSETIVYHGCSVEHCLKQFTAAELIDNYRCNRCWHIAAIKYFFTAEGHESQIEKLNSCVEEDSCDCRNLFPQGVPWPNNISRTLKQLSIVRCPKILCIHLQRASVNEFGELVKLQGHISFPMLLDLFPYTQPVVGVRKESLGENVEIVRVNQLQSPITRFDHFNMQFSTQMLQHIYGRTGENINILSEQFVGDEVVDTNDSAGDKCTQASKPESGVHHSDGCSYPEFMDLPLQPIIGRTGENMNISSEPLVGDMVGDANDFVGDKSTRALKPESGVHHSEGCSYPELTGMPLQPICGWTGENINISSESLVGDEVGNTDHSAGDKFTQALKPESGMHHSEGCCSYPKFTGLPLQSDDKINNSCHLVPSKSYMYRLVSVVEHFGRVGSGHYTVYRRARKSDDSSSVEQLGRSHVGWFCISDSNVLSVSERDVLAADASLLFYEKIQELS</sequence>
<keyword evidence="6 9" id="KW-0378">Hydrolase</keyword>
<protein>
    <recommendedName>
        <fullName evidence="3">ubiquitinyl hydrolase 1</fullName>
        <ecNumber evidence="3">3.4.19.12</ecNumber>
    </recommendedName>
</protein>
<dbReference type="GO" id="GO:0005634">
    <property type="term" value="C:nucleus"/>
    <property type="evidence" value="ECO:0007669"/>
    <property type="project" value="TreeGrafter"/>
</dbReference>
<comment type="caution">
    <text evidence="9">The sequence shown here is derived from an EMBL/GenBank/DDBJ whole genome shotgun (WGS) entry which is preliminary data.</text>
</comment>
<dbReference type="AlphaFoldDB" id="A0A200QFF3"/>
<dbReference type="GO" id="GO:0016579">
    <property type="term" value="P:protein deubiquitination"/>
    <property type="evidence" value="ECO:0007669"/>
    <property type="project" value="InterPro"/>
</dbReference>
<dbReference type="EMBL" id="MVGT01002165">
    <property type="protein sequence ID" value="OVA09172.1"/>
    <property type="molecule type" value="Genomic_DNA"/>
</dbReference>
<dbReference type="STRING" id="56857.A0A200QFF3"/>
<dbReference type="OMA" id="KYSSAMR"/>
<dbReference type="InParanoid" id="A0A200QFF3"/>
<evidence type="ECO:0000256" key="1">
    <source>
        <dbReference type="ARBA" id="ARBA00000707"/>
    </source>
</evidence>
<name>A0A200QFF3_MACCD</name>
<dbReference type="PANTHER" id="PTHR24006:SF888">
    <property type="entry name" value="UBIQUITIN CARBOXYL-TERMINAL HYDROLASE 30"/>
    <property type="match status" value="1"/>
</dbReference>
<dbReference type="GO" id="GO:0005829">
    <property type="term" value="C:cytosol"/>
    <property type="evidence" value="ECO:0007669"/>
    <property type="project" value="TreeGrafter"/>
</dbReference>
<dbReference type="FunCoup" id="A0A200QFF3">
    <property type="interactions" value="566"/>
</dbReference>
<dbReference type="InterPro" id="IPR018200">
    <property type="entry name" value="USP_CS"/>
</dbReference>
<keyword evidence="4" id="KW-0645">Protease</keyword>
<keyword evidence="7" id="KW-0788">Thiol protease</keyword>
<dbReference type="InterPro" id="IPR038765">
    <property type="entry name" value="Papain-like_cys_pep_sf"/>
</dbReference>
<evidence type="ECO:0000256" key="2">
    <source>
        <dbReference type="ARBA" id="ARBA00009085"/>
    </source>
</evidence>
<dbReference type="SUPFAM" id="SSF54001">
    <property type="entry name" value="Cysteine proteinases"/>
    <property type="match status" value="1"/>
</dbReference>
<feature type="domain" description="USP" evidence="8">
    <location>
        <begin position="1"/>
        <end position="554"/>
    </location>
</feature>
<gene>
    <name evidence="9" type="ORF">BVC80_27g2</name>
</gene>
<organism evidence="9 10">
    <name type="scientific">Macleaya cordata</name>
    <name type="common">Five-seeded plume-poppy</name>
    <name type="synonym">Bocconia cordata</name>
    <dbReference type="NCBI Taxonomy" id="56857"/>
    <lineage>
        <taxon>Eukaryota</taxon>
        <taxon>Viridiplantae</taxon>
        <taxon>Streptophyta</taxon>
        <taxon>Embryophyta</taxon>
        <taxon>Tracheophyta</taxon>
        <taxon>Spermatophyta</taxon>
        <taxon>Magnoliopsida</taxon>
        <taxon>Ranunculales</taxon>
        <taxon>Papaveraceae</taxon>
        <taxon>Papaveroideae</taxon>
        <taxon>Macleaya</taxon>
    </lineage>
</organism>
<dbReference type="Gene3D" id="3.90.70.10">
    <property type="entry name" value="Cysteine proteinases"/>
    <property type="match status" value="2"/>
</dbReference>
<evidence type="ECO:0000256" key="6">
    <source>
        <dbReference type="ARBA" id="ARBA00022801"/>
    </source>
</evidence>
<dbReference type="PROSITE" id="PS50235">
    <property type="entry name" value="USP_3"/>
    <property type="match status" value="1"/>
</dbReference>
<keyword evidence="5" id="KW-0833">Ubl conjugation pathway</keyword>
<dbReference type="GO" id="GO:0004843">
    <property type="term" value="F:cysteine-type deubiquitinase activity"/>
    <property type="evidence" value="ECO:0007669"/>
    <property type="project" value="UniProtKB-EC"/>
</dbReference>
<comment type="catalytic activity">
    <reaction evidence="1">
        <text>Thiol-dependent hydrolysis of ester, thioester, amide, peptide and isopeptide bonds formed by the C-terminal Gly of ubiquitin (a 76-residue protein attached to proteins as an intracellular targeting signal).</text>
        <dbReference type="EC" id="3.4.19.12"/>
    </reaction>
</comment>
<evidence type="ECO:0000259" key="8">
    <source>
        <dbReference type="PROSITE" id="PS50235"/>
    </source>
</evidence>